<dbReference type="PIRSF" id="PIRSF000390">
    <property type="entry name" value="PLP_StrS"/>
    <property type="match status" value="1"/>
</dbReference>
<dbReference type="CDD" id="cd00616">
    <property type="entry name" value="AHBA_syn"/>
    <property type="match status" value="1"/>
</dbReference>
<evidence type="ECO:0000256" key="3">
    <source>
        <dbReference type="PIRSR" id="PIRSR000390-1"/>
    </source>
</evidence>
<reference evidence="6 7" key="1">
    <citation type="journal article" date="2016" name="Nat. Commun.">
        <title>Thousands of microbial genomes shed light on interconnected biogeochemical processes in an aquifer system.</title>
        <authorList>
            <person name="Anantharaman K."/>
            <person name="Brown C.T."/>
            <person name="Hug L.A."/>
            <person name="Sharon I."/>
            <person name="Castelle C.J."/>
            <person name="Probst A.J."/>
            <person name="Thomas B.C."/>
            <person name="Singh A."/>
            <person name="Wilkins M.J."/>
            <person name="Karaoz U."/>
            <person name="Brodie E.L."/>
            <person name="Williams K.H."/>
            <person name="Hubbard S.S."/>
            <person name="Banfield J.F."/>
        </authorList>
    </citation>
    <scope>NUCLEOTIDE SEQUENCE [LARGE SCALE GENOMIC DNA]</scope>
</reference>
<dbReference type="Gene3D" id="3.40.640.10">
    <property type="entry name" value="Type I PLP-dependent aspartate aminotransferase-like (Major domain)"/>
    <property type="match status" value="1"/>
</dbReference>
<evidence type="ECO:0000313" key="6">
    <source>
        <dbReference type="EMBL" id="OGF40594.1"/>
    </source>
</evidence>
<comment type="caution">
    <text evidence="6">The sequence shown here is derived from an EMBL/GenBank/DDBJ whole genome shotgun (WGS) entry which is preliminary data.</text>
</comment>
<dbReference type="GO" id="GO:0008483">
    <property type="term" value="F:transaminase activity"/>
    <property type="evidence" value="ECO:0007669"/>
    <property type="project" value="TreeGrafter"/>
</dbReference>
<dbReference type="GO" id="GO:0000271">
    <property type="term" value="P:polysaccharide biosynthetic process"/>
    <property type="evidence" value="ECO:0007669"/>
    <property type="project" value="TreeGrafter"/>
</dbReference>
<evidence type="ECO:0000313" key="7">
    <source>
        <dbReference type="Proteomes" id="UP000177939"/>
    </source>
</evidence>
<accession>A0A1F5TP61</accession>
<evidence type="ECO:0000256" key="1">
    <source>
        <dbReference type="ARBA" id="ARBA00022898"/>
    </source>
</evidence>
<dbReference type="AlphaFoldDB" id="A0A1F5TP61"/>
<dbReference type="InterPro" id="IPR000653">
    <property type="entry name" value="DegT/StrS_aminotransferase"/>
</dbReference>
<sequence>MKRYPLAKPYITKTEEKEVVEVLRSGNLSLGPKVQEFEKQFAKKIGTKYACAVSSGTAGLHLAMLAAGIGTGDEIITTPFSFVASANCILYVGATPVFVDIDPLTYNIDPKKIEAKITNKTKAILAVHIFGQPADMDGIMRLAKKYKLKVIEDACESISATYKKRAVGTFGESAVFAFYPNKQMTTGEGGMIVTNSKKIHELCCSLRNQGRTKDMQQLDHARLGYNYRMNEISATLGLSQLQKLDSMIAQRQKIAGWYTKYLAEFHDVVQAPRVAAHNTHTWFVYVVKILGKKVKRDGVIKRLNAVGISTKPYLPAIHLFDFYKKKFGHRAGDYPVAESMSQRSLALPFYIGLQEKDVTYIVNKLLTVIKTYGT</sequence>
<dbReference type="GO" id="GO:0030170">
    <property type="term" value="F:pyridoxal phosphate binding"/>
    <property type="evidence" value="ECO:0007669"/>
    <property type="project" value="UniProtKB-ARBA"/>
</dbReference>
<dbReference type="SUPFAM" id="SSF53383">
    <property type="entry name" value="PLP-dependent transferases"/>
    <property type="match status" value="1"/>
</dbReference>
<dbReference type="EMBL" id="MFGL01000020">
    <property type="protein sequence ID" value="OGF40594.1"/>
    <property type="molecule type" value="Genomic_DNA"/>
</dbReference>
<keyword evidence="1 4" id="KW-0663">Pyridoxal phosphate</keyword>
<evidence type="ECO:0000256" key="5">
    <source>
        <dbReference type="RuleBase" id="RU004508"/>
    </source>
</evidence>
<protein>
    <recommendedName>
        <fullName evidence="8">Polysaccharide biosynthesis protein</fullName>
    </recommendedName>
</protein>
<dbReference type="Gene3D" id="3.90.1150.10">
    <property type="entry name" value="Aspartate Aminotransferase, domain 1"/>
    <property type="match status" value="1"/>
</dbReference>
<dbReference type="FunFam" id="3.40.640.10:FF:000089">
    <property type="entry name" value="Aminotransferase, DegT/DnrJ/EryC1/StrS family"/>
    <property type="match status" value="1"/>
</dbReference>
<dbReference type="Pfam" id="PF01041">
    <property type="entry name" value="DegT_DnrJ_EryC1"/>
    <property type="match status" value="1"/>
</dbReference>
<dbReference type="Proteomes" id="UP000177939">
    <property type="component" value="Unassembled WGS sequence"/>
</dbReference>
<organism evidence="6 7">
    <name type="scientific">Candidatus Falkowbacteria bacterium RIFOXYC2_FULL_47_12</name>
    <dbReference type="NCBI Taxonomy" id="1798004"/>
    <lineage>
        <taxon>Bacteria</taxon>
        <taxon>Candidatus Falkowiibacteriota</taxon>
    </lineage>
</organism>
<dbReference type="PANTHER" id="PTHR30244:SF39">
    <property type="entry name" value="BLR3650 PROTEIN"/>
    <property type="match status" value="1"/>
</dbReference>
<proteinExistence type="inferred from homology"/>
<evidence type="ECO:0000256" key="4">
    <source>
        <dbReference type="PIRSR" id="PIRSR000390-2"/>
    </source>
</evidence>
<dbReference type="InterPro" id="IPR015422">
    <property type="entry name" value="PyrdxlP-dep_Trfase_small"/>
</dbReference>
<feature type="active site" description="Proton acceptor" evidence="3">
    <location>
        <position position="182"/>
    </location>
</feature>
<dbReference type="PANTHER" id="PTHR30244">
    <property type="entry name" value="TRANSAMINASE"/>
    <property type="match status" value="1"/>
</dbReference>
<comment type="similarity">
    <text evidence="2 5">Belongs to the DegT/DnrJ/EryC1 family.</text>
</comment>
<name>A0A1F5TP61_9BACT</name>
<feature type="modified residue" description="N6-(pyridoxal phosphate)lysine" evidence="4">
    <location>
        <position position="182"/>
    </location>
</feature>
<dbReference type="InterPro" id="IPR015421">
    <property type="entry name" value="PyrdxlP-dep_Trfase_major"/>
</dbReference>
<dbReference type="InterPro" id="IPR015424">
    <property type="entry name" value="PyrdxlP-dep_Trfase"/>
</dbReference>
<evidence type="ECO:0008006" key="8">
    <source>
        <dbReference type="Google" id="ProtNLM"/>
    </source>
</evidence>
<gene>
    <name evidence="6" type="ORF">A2477_03765</name>
</gene>
<evidence type="ECO:0000256" key="2">
    <source>
        <dbReference type="ARBA" id="ARBA00037999"/>
    </source>
</evidence>